<evidence type="ECO:0000256" key="3">
    <source>
        <dbReference type="RuleBase" id="RU361155"/>
    </source>
</evidence>
<keyword evidence="2 3" id="KW-0808">Transferase</keyword>
<sequence>MSNLISFYSPVATITKDEEKARKAKMSIIIERYKDKVSSLPKNVDHDLCKYKGFWHFHGFWYHSKADFSIEAIMALQDDFQALPTDVFLASHPKSGSTWLKALAFAIINRTKFKTDHDPTHPLLTVSPHDCVPFMESESFLNNPSYANGLMATHIPYTSLPESIITSECRIVYLCRNPKDVIVSYWHFLNKLKDDDSTPTKLDDAFELFSRGMSPYGSFWDHVIGYYKASLDRPGKVLFLKYEDLKKHPENEVKKLAKFVGNPFTEEEVFDGSVQKIIQLCGFENLNKLVNKKRKKTPKVLSDDIYYRKGVVGDSVNYLTSQMVQTLDKITKEKCGTLGISFEAT</sequence>
<dbReference type="EMBL" id="JAUHHV010000004">
    <property type="protein sequence ID" value="KAK1425998.1"/>
    <property type="molecule type" value="Genomic_DNA"/>
</dbReference>
<feature type="domain" description="Sulfotransferase" evidence="4">
    <location>
        <begin position="84"/>
        <end position="337"/>
    </location>
</feature>
<dbReference type="EC" id="2.8.2.-" evidence="3"/>
<name>A0AAD8KND4_TARER</name>
<dbReference type="SUPFAM" id="SSF52540">
    <property type="entry name" value="P-loop containing nucleoside triphosphate hydrolases"/>
    <property type="match status" value="1"/>
</dbReference>
<dbReference type="Gene3D" id="3.40.50.300">
    <property type="entry name" value="P-loop containing nucleotide triphosphate hydrolases"/>
    <property type="match status" value="1"/>
</dbReference>
<organism evidence="5 6">
    <name type="scientific">Tagetes erecta</name>
    <name type="common">African marigold</name>
    <dbReference type="NCBI Taxonomy" id="13708"/>
    <lineage>
        <taxon>Eukaryota</taxon>
        <taxon>Viridiplantae</taxon>
        <taxon>Streptophyta</taxon>
        <taxon>Embryophyta</taxon>
        <taxon>Tracheophyta</taxon>
        <taxon>Spermatophyta</taxon>
        <taxon>Magnoliopsida</taxon>
        <taxon>eudicotyledons</taxon>
        <taxon>Gunneridae</taxon>
        <taxon>Pentapetalae</taxon>
        <taxon>asterids</taxon>
        <taxon>campanulids</taxon>
        <taxon>Asterales</taxon>
        <taxon>Asteraceae</taxon>
        <taxon>Asteroideae</taxon>
        <taxon>Heliantheae alliance</taxon>
        <taxon>Tageteae</taxon>
        <taxon>Tagetes</taxon>
    </lineage>
</organism>
<comment type="similarity">
    <text evidence="1 3">Belongs to the sulfotransferase 1 family.</text>
</comment>
<comment type="caution">
    <text evidence="5">The sequence shown here is derived from an EMBL/GenBank/DDBJ whole genome shotgun (WGS) entry which is preliminary data.</text>
</comment>
<evidence type="ECO:0000256" key="2">
    <source>
        <dbReference type="ARBA" id="ARBA00022679"/>
    </source>
</evidence>
<dbReference type="Pfam" id="PF00685">
    <property type="entry name" value="Sulfotransfer_1"/>
    <property type="match status" value="1"/>
</dbReference>
<dbReference type="InterPro" id="IPR027417">
    <property type="entry name" value="P-loop_NTPase"/>
</dbReference>
<dbReference type="InterPro" id="IPR000863">
    <property type="entry name" value="Sulfotransferase_dom"/>
</dbReference>
<proteinExistence type="inferred from homology"/>
<accession>A0AAD8KND4</accession>
<dbReference type="Proteomes" id="UP001229421">
    <property type="component" value="Unassembled WGS sequence"/>
</dbReference>
<evidence type="ECO:0000313" key="6">
    <source>
        <dbReference type="Proteomes" id="UP001229421"/>
    </source>
</evidence>
<evidence type="ECO:0000259" key="4">
    <source>
        <dbReference type="Pfam" id="PF00685"/>
    </source>
</evidence>
<evidence type="ECO:0000313" key="5">
    <source>
        <dbReference type="EMBL" id="KAK1425998.1"/>
    </source>
</evidence>
<dbReference type="PANTHER" id="PTHR11783">
    <property type="entry name" value="SULFOTRANSFERASE SULT"/>
    <property type="match status" value="1"/>
</dbReference>
<evidence type="ECO:0000256" key="1">
    <source>
        <dbReference type="ARBA" id="ARBA00005771"/>
    </source>
</evidence>
<keyword evidence="6" id="KW-1185">Reference proteome</keyword>
<protein>
    <recommendedName>
        <fullName evidence="3">Sulfotransferase</fullName>
        <ecNumber evidence="3">2.8.2.-</ecNumber>
    </recommendedName>
</protein>
<dbReference type="AlphaFoldDB" id="A0AAD8KND4"/>
<reference evidence="5" key="1">
    <citation type="journal article" date="2023" name="bioRxiv">
        <title>Improved chromosome-level genome assembly for marigold (Tagetes erecta).</title>
        <authorList>
            <person name="Jiang F."/>
            <person name="Yuan L."/>
            <person name="Wang S."/>
            <person name="Wang H."/>
            <person name="Xu D."/>
            <person name="Wang A."/>
            <person name="Fan W."/>
        </authorList>
    </citation>
    <scope>NUCLEOTIDE SEQUENCE</scope>
    <source>
        <strain evidence="5">WSJ</strain>
        <tissue evidence="5">Leaf</tissue>
    </source>
</reference>
<dbReference type="GO" id="GO:0008146">
    <property type="term" value="F:sulfotransferase activity"/>
    <property type="evidence" value="ECO:0007669"/>
    <property type="project" value="InterPro"/>
</dbReference>
<gene>
    <name evidence="5" type="ORF">QVD17_14665</name>
</gene>